<comment type="caution">
    <text evidence="2">The sequence shown here is derived from an EMBL/GenBank/DDBJ whole genome shotgun (WGS) entry which is preliminary data.</text>
</comment>
<proteinExistence type="predicted"/>
<gene>
    <name evidence="2" type="ORF">BTO23_13610</name>
    <name evidence="1" type="ORF">GCM10007855_05750</name>
</gene>
<evidence type="ECO:0000313" key="2">
    <source>
        <dbReference type="EMBL" id="PQJ87161.1"/>
    </source>
</evidence>
<reference evidence="2 3" key="2">
    <citation type="submission" date="2016-12" db="EMBL/GenBank/DDBJ databases">
        <title>Diversity of luminous bacteria.</title>
        <authorList>
            <person name="Yoshizawa S."/>
            <person name="Kogure K."/>
        </authorList>
    </citation>
    <scope>NUCLEOTIDE SEQUENCE [LARGE SCALE GENOMIC DNA]</scope>
    <source>
        <strain evidence="2 3">NBRC 105001</strain>
    </source>
</reference>
<reference evidence="1" key="1">
    <citation type="journal article" date="2014" name="Int. J. Syst. Evol. Microbiol.">
        <title>Complete genome of a new Firmicutes species belonging to the dominant human colonic microbiota ('Ruminococcus bicirculans') reveals two chromosomes and a selective capacity to utilize plant glucans.</title>
        <authorList>
            <consortium name="NISC Comparative Sequencing Program"/>
            <person name="Wegmann U."/>
            <person name="Louis P."/>
            <person name="Goesmann A."/>
            <person name="Henrissat B."/>
            <person name="Duncan S.H."/>
            <person name="Flint H.J."/>
        </authorList>
    </citation>
    <scope>NUCLEOTIDE SEQUENCE</scope>
    <source>
        <strain evidence="1">NBRC 105001</strain>
    </source>
</reference>
<protein>
    <submittedName>
        <fullName evidence="2">Uncharacterized protein</fullName>
    </submittedName>
</protein>
<evidence type="ECO:0000313" key="1">
    <source>
        <dbReference type="EMBL" id="GLR73701.1"/>
    </source>
</evidence>
<dbReference type="EMBL" id="BSOU01000002">
    <property type="protein sequence ID" value="GLR73701.1"/>
    <property type="molecule type" value="Genomic_DNA"/>
</dbReference>
<reference evidence="4" key="3">
    <citation type="journal article" date="2019" name="Int. J. Syst. Evol. Microbiol.">
        <title>The Global Catalogue of Microorganisms (GCM) 10K type strain sequencing project: providing services to taxonomists for standard genome sequencing and annotation.</title>
        <authorList>
            <consortium name="The Broad Institute Genomics Platform"/>
            <consortium name="The Broad Institute Genome Sequencing Center for Infectious Disease"/>
            <person name="Wu L."/>
            <person name="Ma J."/>
        </authorList>
    </citation>
    <scope>NUCLEOTIDE SEQUENCE [LARGE SCALE GENOMIC DNA]</scope>
    <source>
        <strain evidence="4">NBRC 105001</strain>
    </source>
</reference>
<accession>A0A2S7X743</accession>
<sequence>MKLGGCYSVSAAPESDFSEDDALVHFSRYDEYADKYSYAAFVNGYVQYDIAEGKLATAIDTTFL</sequence>
<dbReference type="EMBL" id="MSCP01000002">
    <property type="protein sequence ID" value="PQJ87161.1"/>
    <property type="molecule type" value="Genomic_DNA"/>
</dbReference>
<keyword evidence="4" id="KW-1185">Reference proteome</keyword>
<dbReference type="Proteomes" id="UP001156660">
    <property type="component" value="Unassembled WGS sequence"/>
</dbReference>
<reference evidence="1" key="4">
    <citation type="submission" date="2023-01" db="EMBL/GenBank/DDBJ databases">
        <title>Draft genome sequence of Aliivibrio sifiae strain NBRC 105001.</title>
        <authorList>
            <person name="Sun Q."/>
            <person name="Mori K."/>
        </authorList>
    </citation>
    <scope>NUCLEOTIDE SEQUENCE</scope>
    <source>
        <strain evidence="1">NBRC 105001</strain>
    </source>
</reference>
<dbReference type="Proteomes" id="UP000239273">
    <property type="component" value="Unassembled WGS sequence"/>
</dbReference>
<name>A0A2S7X743_9GAMM</name>
<organism evidence="2 3">
    <name type="scientific">Aliivibrio sifiae</name>
    <dbReference type="NCBI Taxonomy" id="566293"/>
    <lineage>
        <taxon>Bacteria</taxon>
        <taxon>Pseudomonadati</taxon>
        <taxon>Pseudomonadota</taxon>
        <taxon>Gammaproteobacteria</taxon>
        <taxon>Vibrionales</taxon>
        <taxon>Vibrionaceae</taxon>
        <taxon>Aliivibrio</taxon>
    </lineage>
</organism>
<evidence type="ECO:0000313" key="3">
    <source>
        <dbReference type="Proteomes" id="UP000239273"/>
    </source>
</evidence>
<dbReference type="RefSeq" id="WP_245922151.1">
    <property type="nucleotide sequence ID" value="NZ_BSOU01000002.1"/>
</dbReference>
<dbReference type="AlphaFoldDB" id="A0A2S7X743"/>
<evidence type="ECO:0000313" key="4">
    <source>
        <dbReference type="Proteomes" id="UP001156660"/>
    </source>
</evidence>